<dbReference type="Pfam" id="PF01113">
    <property type="entry name" value="DapB_N"/>
    <property type="match status" value="1"/>
</dbReference>
<evidence type="ECO:0000256" key="10">
    <source>
        <dbReference type="ARBA" id="ARBA00049080"/>
    </source>
</evidence>
<protein>
    <recommendedName>
        <fullName evidence="9">4-hydroxy-tetrahydrodipicolinate reductase</fullName>
        <ecNumber evidence="9">1.17.1.8</ecNumber>
    </recommendedName>
</protein>
<evidence type="ECO:0000259" key="13">
    <source>
        <dbReference type="Pfam" id="PF05173"/>
    </source>
</evidence>
<evidence type="ECO:0000256" key="4">
    <source>
        <dbReference type="ARBA" id="ARBA00022915"/>
    </source>
</evidence>
<keyword evidence="5" id="KW-0560">Oxidoreductase</keyword>
<evidence type="ECO:0000259" key="12">
    <source>
        <dbReference type="Pfam" id="PF01113"/>
    </source>
</evidence>
<keyword evidence="2" id="KW-0028">Amino-acid biosynthesis</keyword>
<dbReference type="EC" id="1.17.1.8" evidence="9"/>
<evidence type="ECO:0000256" key="1">
    <source>
        <dbReference type="ARBA" id="ARBA00006642"/>
    </source>
</evidence>
<dbReference type="GO" id="GO:0009570">
    <property type="term" value="C:chloroplast stroma"/>
    <property type="evidence" value="ECO:0007669"/>
    <property type="project" value="TreeGrafter"/>
</dbReference>
<dbReference type="InterPro" id="IPR000846">
    <property type="entry name" value="DapB_N"/>
</dbReference>
<dbReference type="EMBL" id="HBIU01008903">
    <property type="protein sequence ID" value="CAE0624936.1"/>
    <property type="molecule type" value="Transcribed_RNA"/>
</dbReference>
<accession>A0A7S3XN34</accession>
<dbReference type="NCBIfam" id="TIGR02130">
    <property type="entry name" value="dapB_plant"/>
    <property type="match status" value="1"/>
</dbReference>
<keyword evidence="4" id="KW-0220">Diaminopimelate biosynthesis</keyword>
<keyword evidence="6" id="KW-0520">NAD</keyword>
<dbReference type="PIRSF" id="PIRSF000161">
    <property type="entry name" value="DHPR"/>
    <property type="match status" value="1"/>
</dbReference>
<evidence type="ECO:0000256" key="3">
    <source>
        <dbReference type="ARBA" id="ARBA00022857"/>
    </source>
</evidence>
<organism evidence="14">
    <name type="scientific">Heterosigma akashiwo</name>
    <name type="common">Chromophytic alga</name>
    <name type="synonym">Heterosigma carterae</name>
    <dbReference type="NCBI Taxonomy" id="2829"/>
    <lineage>
        <taxon>Eukaryota</taxon>
        <taxon>Sar</taxon>
        <taxon>Stramenopiles</taxon>
        <taxon>Ochrophyta</taxon>
        <taxon>Raphidophyceae</taxon>
        <taxon>Chattonellales</taxon>
        <taxon>Chattonellaceae</taxon>
        <taxon>Heterosigma</taxon>
    </lineage>
</organism>
<dbReference type="GO" id="GO:0008839">
    <property type="term" value="F:4-hydroxy-tetrahydrodipicolinate reductase"/>
    <property type="evidence" value="ECO:0007669"/>
    <property type="project" value="UniProtKB-EC"/>
</dbReference>
<comment type="pathway">
    <text evidence="8">Amino-acid biosynthesis; L-lysine biosynthesis via DAP pathway; (S)-tetrahydrodipicolinate from L-aspartate: step 4/4.</text>
</comment>
<reference evidence="14" key="1">
    <citation type="submission" date="2021-01" db="EMBL/GenBank/DDBJ databases">
        <authorList>
            <person name="Corre E."/>
            <person name="Pelletier E."/>
            <person name="Niang G."/>
            <person name="Scheremetjew M."/>
            <person name="Finn R."/>
            <person name="Kale V."/>
            <person name="Holt S."/>
            <person name="Cochrane G."/>
            <person name="Meng A."/>
            <person name="Brown T."/>
            <person name="Cohen L."/>
        </authorList>
    </citation>
    <scope>NUCLEOTIDE SEQUENCE</scope>
    <source>
        <strain evidence="14">CCMP3107</strain>
    </source>
</reference>
<comment type="similarity">
    <text evidence="1">Belongs to the DapB family.</text>
</comment>
<dbReference type="InterPro" id="IPR022663">
    <property type="entry name" value="DapB_C"/>
</dbReference>
<dbReference type="InterPro" id="IPR036291">
    <property type="entry name" value="NAD(P)-bd_dom_sf"/>
</dbReference>
<dbReference type="AlphaFoldDB" id="A0A7S3XN34"/>
<dbReference type="Gene3D" id="3.40.50.720">
    <property type="entry name" value="NAD(P)-binding Rossmann-like Domain"/>
    <property type="match status" value="1"/>
</dbReference>
<comment type="catalytic activity">
    <reaction evidence="10">
        <text>(S)-2,3,4,5-tetrahydrodipicolinate + NADP(+) + H2O = (2S,4S)-4-hydroxy-2,3,4,5-tetrahydrodipicolinate + NADPH + H(+)</text>
        <dbReference type="Rhea" id="RHEA:35331"/>
        <dbReference type="ChEBI" id="CHEBI:15377"/>
        <dbReference type="ChEBI" id="CHEBI:15378"/>
        <dbReference type="ChEBI" id="CHEBI:16845"/>
        <dbReference type="ChEBI" id="CHEBI:57783"/>
        <dbReference type="ChEBI" id="CHEBI:58349"/>
        <dbReference type="ChEBI" id="CHEBI:67139"/>
        <dbReference type="EC" id="1.17.1.8"/>
    </reaction>
</comment>
<evidence type="ECO:0000256" key="5">
    <source>
        <dbReference type="ARBA" id="ARBA00023002"/>
    </source>
</evidence>
<dbReference type="PANTHER" id="PTHR20836">
    <property type="entry name" value="DIHYDRODIPICOLINATE REDUCTASE"/>
    <property type="match status" value="1"/>
</dbReference>
<feature type="domain" description="Dihydrodipicolinate reductase N-terminal" evidence="12">
    <location>
        <begin position="2"/>
        <end position="135"/>
    </location>
</feature>
<comment type="catalytic activity">
    <reaction evidence="11">
        <text>(S)-2,3,4,5-tetrahydrodipicolinate + NAD(+) + H2O = (2S,4S)-4-hydroxy-2,3,4,5-tetrahydrodipicolinate + NADH + H(+)</text>
        <dbReference type="Rhea" id="RHEA:35323"/>
        <dbReference type="ChEBI" id="CHEBI:15377"/>
        <dbReference type="ChEBI" id="CHEBI:15378"/>
        <dbReference type="ChEBI" id="CHEBI:16845"/>
        <dbReference type="ChEBI" id="CHEBI:57540"/>
        <dbReference type="ChEBI" id="CHEBI:57945"/>
        <dbReference type="ChEBI" id="CHEBI:67139"/>
        <dbReference type="EC" id="1.17.1.8"/>
    </reaction>
</comment>
<sequence>MNGLPGAMGREVAGACIRRGFKIAPYAFTGPDVTEALIDIDDLEGGEKIGVKLIRGPTDEKKEYACDGIIDGLKAACGDYLIAIDYTHPTAVNCNANFYAKHQLNFVMGTTGGDRAALQAVTEGGGHYAIVAPNMAKGIVALQAGLDDMARAYPGAFNGYKLTIDESHQSTKADTSGTAKAIAGSLATLNGAPFDLEDINMIRDAEGQRAFGVPEEYLKGHAYHTYALVSPDGTTEFQFRHNVNGRRVYAEGTADAVQFLAEQIKAKNDKKVFSMIDVLKAGALKDQ</sequence>
<dbReference type="Gene3D" id="3.30.360.10">
    <property type="entry name" value="Dihydrodipicolinate Reductase, domain 2"/>
    <property type="match status" value="1"/>
</dbReference>
<dbReference type="GO" id="GO:0070402">
    <property type="term" value="F:NADPH binding"/>
    <property type="evidence" value="ECO:0007669"/>
    <property type="project" value="InterPro"/>
</dbReference>
<dbReference type="PANTHER" id="PTHR20836:SF0">
    <property type="entry name" value="4-HYDROXY-TETRAHYDRODIPICOLINATE REDUCTASE 1, CHLOROPLASTIC-RELATED"/>
    <property type="match status" value="1"/>
</dbReference>
<dbReference type="GO" id="GO:0019877">
    <property type="term" value="P:diaminopimelate biosynthetic process"/>
    <property type="evidence" value="ECO:0007669"/>
    <property type="project" value="UniProtKB-KW"/>
</dbReference>
<dbReference type="InterPro" id="IPR023940">
    <property type="entry name" value="DHDPR_bac"/>
</dbReference>
<evidence type="ECO:0000256" key="8">
    <source>
        <dbReference type="ARBA" id="ARBA00037922"/>
    </source>
</evidence>
<feature type="domain" description="Dihydrodipicolinate reductase C-terminal" evidence="13">
    <location>
        <begin position="138"/>
        <end position="279"/>
    </location>
</feature>
<dbReference type="SUPFAM" id="SSF51735">
    <property type="entry name" value="NAD(P)-binding Rossmann-fold domains"/>
    <property type="match status" value="1"/>
</dbReference>
<gene>
    <name evidence="14" type="ORF">HAKA00212_LOCUS3603</name>
</gene>
<dbReference type="Pfam" id="PF05173">
    <property type="entry name" value="DapB_C"/>
    <property type="match status" value="1"/>
</dbReference>
<dbReference type="InterPro" id="IPR011859">
    <property type="entry name" value="Dihydrodipicolinate_Rdtase_pln"/>
</dbReference>
<keyword evidence="7" id="KW-0457">Lysine biosynthesis</keyword>
<evidence type="ECO:0000256" key="7">
    <source>
        <dbReference type="ARBA" id="ARBA00023154"/>
    </source>
</evidence>
<name>A0A7S3XN34_HETAK</name>
<evidence type="ECO:0000256" key="2">
    <source>
        <dbReference type="ARBA" id="ARBA00022605"/>
    </source>
</evidence>
<proteinExistence type="inferred from homology"/>
<dbReference type="GO" id="GO:0009089">
    <property type="term" value="P:lysine biosynthetic process via diaminopimelate"/>
    <property type="evidence" value="ECO:0007669"/>
    <property type="project" value="InterPro"/>
</dbReference>
<keyword evidence="3" id="KW-0521">NADP</keyword>
<evidence type="ECO:0000313" key="14">
    <source>
        <dbReference type="EMBL" id="CAE0624936.1"/>
    </source>
</evidence>
<evidence type="ECO:0000256" key="6">
    <source>
        <dbReference type="ARBA" id="ARBA00023027"/>
    </source>
</evidence>
<evidence type="ECO:0000256" key="9">
    <source>
        <dbReference type="ARBA" id="ARBA00038983"/>
    </source>
</evidence>
<evidence type="ECO:0000256" key="11">
    <source>
        <dbReference type="ARBA" id="ARBA00049396"/>
    </source>
</evidence>